<dbReference type="InterPro" id="IPR016102">
    <property type="entry name" value="Succinyl-CoA_synth-like"/>
</dbReference>
<dbReference type="STRING" id="6186.A0A183JIZ9"/>
<dbReference type="Gene3D" id="3.40.50.261">
    <property type="entry name" value="Succinyl-CoA synthetase domains"/>
    <property type="match status" value="1"/>
</dbReference>
<proteinExistence type="predicted"/>
<dbReference type="AlphaFoldDB" id="A0A183JIZ9"/>
<accession>A0A183JIZ9</accession>
<evidence type="ECO:0000313" key="3">
    <source>
        <dbReference type="Proteomes" id="UP000279833"/>
    </source>
</evidence>
<dbReference type="Proteomes" id="UP000279833">
    <property type="component" value="Unassembled WGS sequence"/>
</dbReference>
<dbReference type="InterPro" id="IPR032263">
    <property type="entry name" value="Citrate-bd"/>
</dbReference>
<dbReference type="WBParaSite" id="SCUD_0000267301-mRNA-1">
    <property type="protein sequence ID" value="SCUD_0000267301-mRNA-1"/>
    <property type="gene ID" value="SCUD_0000267301"/>
</dbReference>
<keyword evidence="3" id="KW-1185">Reference proteome</keyword>
<dbReference type="EMBL" id="UZAK01002696">
    <property type="protein sequence ID" value="VDO76200.1"/>
    <property type="molecule type" value="Genomic_DNA"/>
</dbReference>
<reference evidence="4" key="1">
    <citation type="submission" date="2016-06" db="UniProtKB">
        <authorList>
            <consortium name="WormBaseParasite"/>
        </authorList>
    </citation>
    <scope>IDENTIFICATION</scope>
</reference>
<organism evidence="4">
    <name type="scientific">Schistosoma curassoni</name>
    <dbReference type="NCBI Taxonomy" id="6186"/>
    <lineage>
        <taxon>Eukaryota</taxon>
        <taxon>Metazoa</taxon>
        <taxon>Spiralia</taxon>
        <taxon>Lophotrochozoa</taxon>
        <taxon>Platyhelminthes</taxon>
        <taxon>Trematoda</taxon>
        <taxon>Digenea</taxon>
        <taxon>Strigeidida</taxon>
        <taxon>Schistosomatoidea</taxon>
        <taxon>Schistosomatidae</taxon>
        <taxon>Schistosoma</taxon>
    </lineage>
</organism>
<dbReference type="Pfam" id="PF16114">
    <property type="entry name" value="Citrate_bind"/>
    <property type="match status" value="1"/>
</dbReference>
<evidence type="ECO:0000313" key="2">
    <source>
        <dbReference type="EMBL" id="VDO76200.1"/>
    </source>
</evidence>
<name>A0A183JIZ9_9TREM</name>
<evidence type="ECO:0000259" key="1">
    <source>
        <dbReference type="Pfam" id="PF16114"/>
    </source>
</evidence>
<evidence type="ECO:0000313" key="4">
    <source>
        <dbReference type="WBParaSite" id="SCUD_0000267301-mRNA-1"/>
    </source>
</evidence>
<reference evidence="2 3" key="2">
    <citation type="submission" date="2018-11" db="EMBL/GenBank/DDBJ databases">
        <authorList>
            <consortium name="Pathogen Informatics"/>
        </authorList>
    </citation>
    <scope>NUCLEOTIDE SEQUENCE [LARGE SCALE GENOMIC DNA]</scope>
    <source>
        <strain evidence="2">Dakar</strain>
        <strain evidence="3">Dakar, Senegal</strain>
    </source>
</reference>
<sequence length="243" mass="26795">MSAGGGASVIYADTVCELAEKVKAAGGTSQGVKDLANYGEYSGAPSEELTYEYSKTILTLMTTGELHPDGFQAKRFEVSVEDIMKSGSGMKAGCSADQLLQSSLLSGVKCPKRARMLADFIVELHSVFDKLYFTYLEINPLVICKWNMNTNKPNDCNGSRYHIINDNELQDGDNDINEQLYIHILDVAAKLDQCAEHLFTSSLEWSVNGEMLKFPFGFGKTETKEVIIIIIIIIITNITSVRI</sequence>
<feature type="domain" description="ATP-citrate synthase citrate-binding" evidence="1">
    <location>
        <begin position="1"/>
        <end position="70"/>
    </location>
</feature>
<protein>
    <submittedName>
        <fullName evidence="4">ATP citrate synthase</fullName>
    </submittedName>
</protein>
<dbReference type="Gene3D" id="3.30.470.110">
    <property type="match status" value="1"/>
</dbReference>
<gene>
    <name evidence="2" type="ORF">SCUD_LOCUS2674</name>
</gene>